<name>A0A1F4YGF4_9BACT</name>
<reference evidence="1 2" key="1">
    <citation type="journal article" date="2016" name="Nat. Commun.">
        <title>Thousands of microbial genomes shed light on interconnected biogeochemical processes in an aquifer system.</title>
        <authorList>
            <person name="Anantharaman K."/>
            <person name="Brown C.T."/>
            <person name="Hug L.A."/>
            <person name="Sharon I."/>
            <person name="Castelle C.J."/>
            <person name="Probst A.J."/>
            <person name="Thomas B.C."/>
            <person name="Singh A."/>
            <person name="Wilkins M.J."/>
            <person name="Karaoz U."/>
            <person name="Brodie E.L."/>
            <person name="Williams K.H."/>
            <person name="Hubbard S.S."/>
            <person name="Banfield J.F."/>
        </authorList>
    </citation>
    <scope>NUCLEOTIDE SEQUENCE [LARGE SCALE GENOMIC DNA]</scope>
</reference>
<dbReference type="InterPro" id="IPR023214">
    <property type="entry name" value="HAD_sf"/>
</dbReference>
<sequence length="186" mass="22477">MKKRVIRVGLDFDGVVAYNPFRVIRAPIKWFKREVLGIHKLTFFVPKNWWQRILWSVVHESSVFPAKGVDLLREMAKRDDMEFHLVTARYGFLKDNLENWLDKYRVRNLFKSININEDQEQPHVYKLEVIERLKLDYYVEDNLDIVTFVVEKTRAKIFWIYNFMDKRHEYPFKFLYLGAALEAIGL</sequence>
<dbReference type="AlphaFoldDB" id="A0A1F4YGF4"/>
<accession>A0A1F4YGF4</accession>
<gene>
    <name evidence="1" type="ORF">A2876_00735</name>
</gene>
<dbReference type="Gene3D" id="3.40.50.1000">
    <property type="entry name" value="HAD superfamily/HAD-like"/>
    <property type="match status" value="1"/>
</dbReference>
<protein>
    <recommendedName>
        <fullName evidence="3">FCP1 homology domain-containing protein</fullName>
    </recommendedName>
</protein>
<comment type="caution">
    <text evidence="1">The sequence shown here is derived from an EMBL/GenBank/DDBJ whole genome shotgun (WGS) entry which is preliminary data.</text>
</comment>
<dbReference type="InterPro" id="IPR036412">
    <property type="entry name" value="HAD-like_sf"/>
</dbReference>
<evidence type="ECO:0000313" key="1">
    <source>
        <dbReference type="EMBL" id="OGC93059.1"/>
    </source>
</evidence>
<proteinExistence type="predicted"/>
<dbReference type="EMBL" id="MEXH01000002">
    <property type="protein sequence ID" value="OGC93059.1"/>
    <property type="molecule type" value="Genomic_DNA"/>
</dbReference>
<evidence type="ECO:0000313" key="2">
    <source>
        <dbReference type="Proteomes" id="UP000178176"/>
    </source>
</evidence>
<dbReference type="SUPFAM" id="SSF56784">
    <property type="entry name" value="HAD-like"/>
    <property type="match status" value="1"/>
</dbReference>
<dbReference type="Proteomes" id="UP000178176">
    <property type="component" value="Unassembled WGS sequence"/>
</dbReference>
<organism evidence="1 2">
    <name type="scientific">Candidatus Amesbacteria bacterium RIFCSPHIGHO2_01_FULL_48_32b</name>
    <dbReference type="NCBI Taxonomy" id="1797253"/>
    <lineage>
        <taxon>Bacteria</taxon>
        <taxon>Candidatus Amesiibacteriota</taxon>
    </lineage>
</organism>
<evidence type="ECO:0008006" key="3">
    <source>
        <dbReference type="Google" id="ProtNLM"/>
    </source>
</evidence>